<proteinExistence type="predicted"/>
<dbReference type="EMBL" id="JATN01000319">
    <property type="protein sequence ID" value="EUC60266.1"/>
    <property type="molecule type" value="Genomic_DNA"/>
</dbReference>
<name>X8JAJ3_9AGAM</name>
<reference evidence="2" key="1">
    <citation type="journal article" date="2014" name="Genome Announc.">
        <title>Draft genome sequence of the plant-pathogenic soil fungus Rhizoctonia solani anastomosis group 3 strain Rhs1AP.</title>
        <authorList>
            <person name="Cubeta M.A."/>
            <person name="Thomas E."/>
            <person name="Dean R.A."/>
            <person name="Jabaji S."/>
            <person name="Neate S.M."/>
            <person name="Tavantzis S."/>
            <person name="Toda T."/>
            <person name="Vilgalys R."/>
            <person name="Bharathan N."/>
            <person name="Fedorova-Abrams N."/>
            <person name="Pakala S.B."/>
            <person name="Pakala S.M."/>
            <person name="Zafar N."/>
            <person name="Joardar V."/>
            <person name="Losada L."/>
            <person name="Nierman W.C."/>
        </authorList>
    </citation>
    <scope>NUCLEOTIDE SEQUENCE [LARGE SCALE GENOMIC DNA]</scope>
    <source>
        <strain evidence="2">AG-3</strain>
    </source>
</reference>
<evidence type="ECO:0000313" key="1">
    <source>
        <dbReference type="EMBL" id="EUC60266.1"/>
    </source>
</evidence>
<gene>
    <name evidence="1" type="ORF">RSOL_334600</name>
</gene>
<comment type="caution">
    <text evidence="1">The sequence shown here is derived from an EMBL/GenBank/DDBJ whole genome shotgun (WGS) entry which is preliminary data.</text>
</comment>
<protein>
    <submittedName>
        <fullName evidence="1">Uncharacterized protein</fullName>
    </submittedName>
</protein>
<accession>X8JAJ3</accession>
<organism evidence="1 2">
    <name type="scientific">Rhizoctonia solani AG-3 Rhs1AP</name>
    <dbReference type="NCBI Taxonomy" id="1086054"/>
    <lineage>
        <taxon>Eukaryota</taxon>
        <taxon>Fungi</taxon>
        <taxon>Dikarya</taxon>
        <taxon>Basidiomycota</taxon>
        <taxon>Agaricomycotina</taxon>
        <taxon>Agaricomycetes</taxon>
        <taxon>Cantharellales</taxon>
        <taxon>Ceratobasidiaceae</taxon>
        <taxon>Rhizoctonia</taxon>
    </lineage>
</organism>
<evidence type="ECO:0000313" key="2">
    <source>
        <dbReference type="Proteomes" id="UP000030108"/>
    </source>
</evidence>
<sequence>MVVHGCMNVDMETLPWLRANVTGPRRCELRV</sequence>
<dbReference type="Proteomes" id="UP000030108">
    <property type="component" value="Unassembled WGS sequence"/>
</dbReference>
<dbReference type="AlphaFoldDB" id="X8JAJ3"/>